<keyword evidence="3" id="KW-0378">Hydrolase</keyword>
<evidence type="ECO:0000313" key="8">
    <source>
        <dbReference type="WBParaSite" id="jg14350"/>
    </source>
</evidence>
<keyword evidence="4" id="KW-0326">Glycosidase</keyword>
<dbReference type="EC" id="3.2.1.26" evidence="2"/>
<reference evidence="8" key="1">
    <citation type="submission" date="2022-11" db="UniProtKB">
        <authorList>
            <consortium name="WormBaseParasite"/>
        </authorList>
    </citation>
    <scope>IDENTIFICATION</scope>
</reference>
<dbReference type="InterPro" id="IPR001362">
    <property type="entry name" value="Glyco_hydro_32"/>
</dbReference>
<evidence type="ECO:0000256" key="3">
    <source>
        <dbReference type="ARBA" id="ARBA00022801"/>
    </source>
</evidence>
<keyword evidence="5" id="KW-1133">Transmembrane helix</keyword>
<sequence length="356" mass="39862">MKNKELSQMFKPWTARIAAGVVFGVLVIGLVVLYYSLQNRTSPTSSPQVMSDQLSFPFQTKEDSVLHIWLRATASEAAKVSIPSPSSSNPTRSIQTNETGEFEFHEVRLGAEQGLTALTWSTLTTNVSYAYVYEPSKVLDEGIRIIYITPAARNSHYGDSYHFRPPLGWMNDPNGFSKLNDNYHLFYQHYPHTLKWHAMHWGHAVSKDLVNWVHMPIFLRPDIIVTQKHKGNGGIFSGSAIPLPNNQGLRLFYTDDISDKEPKKEYQRSVITLDGIMPAGESEVILPNPPTPDQVANLTGDFRDPNAFMGPDGKWKMILGSYNGKGGVLLLYSTDDPTGATGWAFVNVIWEDDRLA</sequence>
<dbReference type="WBParaSite" id="jg14350">
    <property type="protein sequence ID" value="jg14350"/>
    <property type="gene ID" value="jg14350"/>
</dbReference>
<dbReference type="InterPro" id="IPR018053">
    <property type="entry name" value="Glyco_hydro_32_AS"/>
</dbReference>
<evidence type="ECO:0000256" key="5">
    <source>
        <dbReference type="SAM" id="Phobius"/>
    </source>
</evidence>
<keyword evidence="5" id="KW-0812">Transmembrane</keyword>
<proteinExistence type="inferred from homology"/>
<dbReference type="SUPFAM" id="SSF75005">
    <property type="entry name" value="Arabinanase/levansucrase/invertase"/>
    <property type="match status" value="1"/>
</dbReference>
<dbReference type="InterPro" id="IPR051214">
    <property type="entry name" value="GH32_Enzymes"/>
</dbReference>
<dbReference type="PROSITE" id="PS00609">
    <property type="entry name" value="GLYCOSYL_HYDROL_F32"/>
    <property type="match status" value="1"/>
</dbReference>
<feature type="transmembrane region" description="Helical" evidence="5">
    <location>
        <begin position="12"/>
        <end position="37"/>
    </location>
</feature>
<evidence type="ECO:0000259" key="6">
    <source>
        <dbReference type="Pfam" id="PF00251"/>
    </source>
</evidence>
<protein>
    <recommendedName>
        <fullName evidence="2">beta-fructofuranosidase</fullName>
        <ecNumber evidence="2">3.2.1.26</ecNumber>
    </recommendedName>
</protein>
<name>A0A915CZX7_9BILA</name>
<dbReference type="GO" id="GO:0005975">
    <property type="term" value="P:carbohydrate metabolic process"/>
    <property type="evidence" value="ECO:0007669"/>
    <property type="project" value="InterPro"/>
</dbReference>
<comment type="similarity">
    <text evidence="1">Belongs to the glycosyl hydrolase 32 family.</text>
</comment>
<dbReference type="PANTHER" id="PTHR43101:SF1">
    <property type="entry name" value="BETA-FRUCTOSIDASE"/>
    <property type="match status" value="1"/>
</dbReference>
<evidence type="ECO:0000256" key="4">
    <source>
        <dbReference type="ARBA" id="ARBA00023295"/>
    </source>
</evidence>
<dbReference type="InterPro" id="IPR023296">
    <property type="entry name" value="Glyco_hydro_beta-prop_sf"/>
</dbReference>
<dbReference type="AlphaFoldDB" id="A0A915CZX7"/>
<evidence type="ECO:0000256" key="2">
    <source>
        <dbReference type="ARBA" id="ARBA00012758"/>
    </source>
</evidence>
<evidence type="ECO:0000313" key="7">
    <source>
        <dbReference type="Proteomes" id="UP000887574"/>
    </source>
</evidence>
<dbReference type="GO" id="GO:0004564">
    <property type="term" value="F:beta-fructofuranosidase activity"/>
    <property type="evidence" value="ECO:0007669"/>
    <property type="project" value="UniProtKB-EC"/>
</dbReference>
<keyword evidence="5" id="KW-0472">Membrane</keyword>
<dbReference type="SMART" id="SM00640">
    <property type="entry name" value="Glyco_32"/>
    <property type="match status" value="1"/>
</dbReference>
<dbReference type="InterPro" id="IPR013148">
    <property type="entry name" value="Glyco_hydro_32_N"/>
</dbReference>
<dbReference type="Proteomes" id="UP000887574">
    <property type="component" value="Unplaced"/>
</dbReference>
<dbReference type="PANTHER" id="PTHR43101">
    <property type="entry name" value="BETA-FRUCTOSIDASE"/>
    <property type="match status" value="1"/>
</dbReference>
<dbReference type="Pfam" id="PF00251">
    <property type="entry name" value="Glyco_hydro_32N"/>
    <property type="match status" value="1"/>
</dbReference>
<accession>A0A915CZX7</accession>
<evidence type="ECO:0000256" key="1">
    <source>
        <dbReference type="ARBA" id="ARBA00009902"/>
    </source>
</evidence>
<organism evidence="7 8">
    <name type="scientific">Ditylenchus dipsaci</name>
    <dbReference type="NCBI Taxonomy" id="166011"/>
    <lineage>
        <taxon>Eukaryota</taxon>
        <taxon>Metazoa</taxon>
        <taxon>Ecdysozoa</taxon>
        <taxon>Nematoda</taxon>
        <taxon>Chromadorea</taxon>
        <taxon>Rhabditida</taxon>
        <taxon>Tylenchina</taxon>
        <taxon>Tylenchomorpha</taxon>
        <taxon>Sphaerularioidea</taxon>
        <taxon>Anguinidae</taxon>
        <taxon>Anguininae</taxon>
        <taxon>Ditylenchus</taxon>
    </lineage>
</organism>
<keyword evidence="7" id="KW-1185">Reference proteome</keyword>
<dbReference type="Gene3D" id="2.115.10.20">
    <property type="entry name" value="Glycosyl hydrolase domain, family 43"/>
    <property type="match status" value="1"/>
</dbReference>
<feature type="domain" description="Glycosyl hydrolase family 32 N-terminal" evidence="6">
    <location>
        <begin position="162"/>
        <end position="346"/>
    </location>
</feature>